<dbReference type="PANTHER" id="PTHR33490">
    <property type="entry name" value="BLR5614 PROTEIN-RELATED"/>
    <property type="match status" value="1"/>
</dbReference>
<protein>
    <submittedName>
        <fullName evidence="3">Transglutaminase</fullName>
    </submittedName>
</protein>
<reference evidence="3 4" key="1">
    <citation type="journal article" date="2018" name="Elife">
        <title>Discovery and characterization of a prevalent human gut bacterial enzyme sufficient for the inactivation of a family of plant toxins.</title>
        <authorList>
            <person name="Koppel N."/>
            <person name="Bisanz J.E."/>
            <person name="Pandelia M.E."/>
            <person name="Turnbaugh P.J."/>
            <person name="Balskus E.P."/>
        </authorList>
    </citation>
    <scope>NUCLEOTIDE SEQUENCE [LARGE SCALE GENOMIC DNA]</scope>
    <source>
        <strain evidence="3 4">W1 BHI 6</strain>
    </source>
</reference>
<comment type="caution">
    <text evidence="3">The sequence shown here is derived from an EMBL/GenBank/DDBJ whole genome shotgun (WGS) entry which is preliminary data.</text>
</comment>
<dbReference type="Pfam" id="PF01841">
    <property type="entry name" value="Transglut_core"/>
    <property type="match status" value="1"/>
</dbReference>
<evidence type="ECO:0000313" key="4">
    <source>
        <dbReference type="Proteomes" id="UP000253970"/>
    </source>
</evidence>
<feature type="region of interest" description="Disordered" evidence="1">
    <location>
        <begin position="1"/>
        <end position="21"/>
    </location>
</feature>
<gene>
    <name evidence="3" type="ORF">C1875_11875</name>
</gene>
<dbReference type="RefSeq" id="WP_114534416.1">
    <property type="nucleotide sequence ID" value="NZ_JAQDVM010000017.1"/>
</dbReference>
<dbReference type="Gene3D" id="3.10.620.30">
    <property type="match status" value="1"/>
</dbReference>
<feature type="domain" description="Transglutaminase-like" evidence="2">
    <location>
        <begin position="252"/>
        <end position="322"/>
    </location>
</feature>
<dbReference type="AlphaFoldDB" id="A0A369MA67"/>
<dbReference type="SUPFAM" id="SSF54001">
    <property type="entry name" value="Cysteine proteinases"/>
    <property type="match status" value="1"/>
</dbReference>
<dbReference type="PANTHER" id="PTHR33490:SF6">
    <property type="entry name" value="SLL1049 PROTEIN"/>
    <property type="match status" value="1"/>
</dbReference>
<proteinExistence type="predicted"/>
<evidence type="ECO:0000313" key="3">
    <source>
        <dbReference type="EMBL" id="RDB68329.1"/>
    </source>
</evidence>
<organism evidence="3 4">
    <name type="scientific">Eggerthella lenta</name>
    <name type="common">Eubacterium lentum</name>
    <dbReference type="NCBI Taxonomy" id="84112"/>
    <lineage>
        <taxon>Bacteria</taxon>
        <taxon>Bacillati</taxon>
        <taxon>Actinomycetota</taxon>
        <taxon>Coriobacteriia</taxon>
        <taxon>Eggerthellales</taxon>
        <taxon>Eggerthellaceae</taxon>
        <taxon>Eggerthella</taxon>
    </lineage>
</organism>
<dbReference type="Proteomes" id="UP000253970">
    <property type="component" value="Unassembled WGS sequence"/>
</dbReference>
<evidence type="ECO:0000256" key="1">
    <source>
        <dbReference type="SAM" id="MobiDB-lite"/>
    </source>
</evidence>
<name>A0A369MA67_EGGLN</name>
<dbReference type="InterPro" id="IPR038765">
    <property type="entry name" value="Papain-like_cys_pep_sf"/>
</dbReference>
<evidence type="ECO:0000259" key="2">
    <source>
        <dbReference type="SMART" id="SM00460"/>
    </source>
</evidence>
<accession>A0A369MA67</accession>
<dbReference type="InterPro" id="IPR002931">
    <property type="entry name" value="Transglutaminase-like"/>
</dbReference>
<dbReference type="SMART" id="SM00460">
    <property type="entry name" value="TGc"/>
    <property type="match status" value="1"/>
</dbReference>
<dbReference type="EMBL" id="PPTU01000021">
    <property type="protein sequence ID" value="RDB68329.1"/>
    <property type="molecule type" value="Genomic_DNA"/>
</dbReference>
<sequence length="343" mass="36718">MHLLGITAAGRKQRDGACTPQHRRARTLRAIVRSACAAVLATTLVALGGCSENDAVGKTTNPSGSQSQTSGPAYERPELALSPFDQAAAGGENGVSIDASSLAKGYVAVSATASTRLKFQISFEGSETQYYFDLPSDGTPISCPLVQGSGAYTFTVWENTTGQRYSELYSLADQSVTLADEFQPFIRPSVYCDYDASSKSTQLANDLSADAQNEGDVVRGIYDWIVENIAYDEDKAARLADATGYLPNPDSCIADGSGICFDYASLAAAMLRSQGIPCKIITGYVSPDNIYHAWNMVYIDGTWVDAHIDIKQNTWTRIDTTFAAGSGSSYVGDGIAYTDLYTY</sequence>